<evidence type="ECO:0000259" key="1">
    <source>
        <dbReference type="Pfam" id="PF07848"/>
    </source>
</evidence>
<dbReference type="InterPro" id="IPR036388">
    <property type="entry name" value="WH-like_DNA-bd_sf"/>
</dbReference>
<dbReference type="PIRSF" id="PIRSF020623">
    <property type="entry name" value="PaaX"/>
    <property type="match status" value="1"/>
</dbReference>
<organism evidence="4 5">
    <name type="scientific">Noviherbaspirillum saxi</name>
    <dbReference type="NCBI Taxonomy" id="2320863"/>
    <lineage>
        <taxon>Bacteria</taxon>
        <taxon>Pseudomonadati</taxon>
        <taxon>Pseudomonadota</taxon>
        <taxon>Betaproteobacteria</taxon>
        <taxon>Burkholderiales</taxon>
        <taxon>Oxalobacteraceae</taxon>
        <taxon>Noviherbaspirillum</taxon>
    </lineage>
</organism>
<feature type="domain" description="Transcriptional repressor PaaX-like N-terminal" evidence="1">
    <location>
        <begin position="7"/>
        <end position="73"/>
    </location>
</feature>
<evidence type="ECO:0000259" key="3">
    <source>
        <dbReference type="Pfam" id="PF20803"/>
    </source>
</evidence>
<sequence>MLDNPPRAKSMVMTLFGDVITPHGGQVWLGSLIELLTPFGISDRLVRTSVFRLAEEGWLEAKRAGRRSQYALKASAARRFERAYQRVYTPTYRAWDGKWTLLFATSGAITADQRAALRKELLWEGFGTLSPSVFGHPSADAETVKEILDRVGADGNVVVCHAVEADMPAARPLSDLVGECWGLESIVASYEHFIDCFDSVPELLGSGHVLKPEHAFVVRTLLIHEFRRVQLHDPQLPLELLPENWPGKTAHELCHRIYEVTHAQAEQFITETLRREDEEAPEAAPYFYQRFGGLGDLAQ</sequence>
<feature type="domain" description="Transcriptional repressor PaaX-like C-terminal" evidence="2">
    <location>
        <begin position="181"/>
        <end position="270"/>
    </location>
</feature>
<comment type="caution">
    <text evidence="4">The sequence shown here is derived from an EMBL/GenBank/DDBJ whole genome shotgun (WGS) entry which is preliminary data.</text>
</comment>
<dbReference type="EMBL" id="QYUO01000002">
    <property type="protein sequence ID" value="RJF96349.1"/>
    <property type="molecule type" value="Genomic_DNA"/>
</dbReference>
<dbReference type="GO" id="GO:0006351">
    <property type="term" value="P:DNA-templated transcription"/>
    <property type="evidence" value="ECO:0007669"/>
    <property type="project" value="InterPro"/>
</dbReference>
<dbReference type="Pfam" id="PF08223">
    <property type="entry name" value="PaaX_C"/>
    <property type="match status" value="1"/>
</dbReference>
<dbReference type="NCBIfam" id="TIGR02277">
    <property type="entry name" value="PaaX_trns_reg"/>
    <property type="match status" value="1"/>
</dbReference>
<dbReference type="Gene3D" id="3.30.70.2650">
    <property type="match status" value="1"/>
</dbReference>
<dbReference type="OrthoDB" id="2270427at2"/>
<feature type="domain" description="Transcriptional repressor PaaX-like central Cas2-like" evidence="3">
    <location>
        <begin position="93"/>
        <end position="167"/>
    </location>
</feature>
<keyword evidence="5" id="KW-1185">Reference proteome</keyword>
<dbReference type="Gene3D" id="1.20.58.1460">
    <property type="match status" value="1"/>
</dbReference>
<dbReference type="RefSeq" id="WP_119771493.1">
    <property type="nucleotide sequence ID" value="NZ_QYUO01000002.1"/>
</dbReference>
<evidence type="ECO:0000313" key="5">
    <source>
        <dbReference type="Proteomes" id="UP000265955"/>
    </source>
</evidence>
<dbReference type="PANTHER" id="PTHR30319">
    <property type="entry name" value="PHENYLACETIC ACID REGULATOR-RELATED TRANSCRIPTIONAL REPRESSOR"/>
    <property type="match status" value="1"/>
</dbReference>
<evidence type="ECO:0000313" key="4">
    <source>
        <dbReference type="EMBL" id="RJF96349.1"/>
    </source>
</evidence>
<dbReference type="AlphaFoldDB" id="A0A3A3FRI1"/>
<name>A0A3A3FRI1_9BURK</name>
<gene>
    <name evidence="4" type="primary">paaX</name>
    <name evidence="4" type="ORF">D3871_21780</name>
</gene>
<accession>A0A3A3FRI1</accession>
<dbReference type="Proteomes" id="UP000265955">
    <property type="component" value="Unassembled WGS sequence"/>
</dbReference>
<dbReference type="Pfam" id="PF20803">
    <property type="entry name" value="PaaX_M"/>
    <property type="match status" value="1"/>
</dbReference>
<reference evidence="5" key="1">
    <citation type="submission" date="2018-09" db="EMBL/GenBank/DDBJ databases">
        <authorList>
            <person name="Zhu H."/>
        </authorList>
    </citation>
    <scope>NUCLEOTIDE SEQUENCE [LARGE SCALE GENOMIC DNA]</scope>
    <source>
        <strain evidence="5">K1R23-30</strain>
    </source>
</reference>
<evidence type="ECO:0000259" key="2">
    <source>
        <dbReference type="Pfam" id="PF08223"/>
    </source>
</evidence>
<dbReference type="Pfam" id="PF07848">
    <property type="entry name" value="PaaX"/>
    <property type="match status" value="1"/>
</dbReference>
<dbReference type="InterPro" id="IPR012906">
    <property type="entry name" value="PaaX-like_N"/>
</dbReference>
<proteinExistence type="predicted"/>
<dbReference type="PANTHER" id="PTHR30319:SF1">
    <property type="entry name" value="TRANSCRIPTIONAL REPRESSOR PAAX"/>
    <property type="match status" value="1"/>
</dbReference>
<dbReference type="InterPro" id="IPR011965">
    <property type="entry name" value="PaaX_trns_reg"/>
</dbReference>
<protein>
    <submittedName>
        <fullName evidence="4">Phenylacetic acid degradation operon negative regulatory protein PaaX</fullName>
    </submittedName>
</protein>
<dbReference type="InterPro" id="IPR048846">
    <property type="entry name" value="PaaX-like_central"/>
</dbReference>
<dbReference type="InterPro" id="IPR013225">
    <property type="entry name" value="PaaX_C"/>
</dbReference>
<dbReference type="Gene3D" id="1.10.10.10">
    <property type="entry name" value="Winged helix-like DNA-binding domain superfamily/Winged helix DNA-binding domain"/>
    <property type="match status" value="1"/>
</dbReference>